<evidence type="ECO:0008006" key="3">
    <source>
        <dbReference type="Google" id="ProtNLM"/>
    </source>
</evidence>
<dbReference type="Gene3D" id="3.40.1350.10">
    <property type="match status" value="1"/>
</dbReference>
<dbReference type="RefSeq" id="WP_172110475.1">
    <property type="nucleotide sequence ID" value="NZ_JABFDN010000002.1"/>
</dbReference>
<evidence type="ECO:0000313" key="1">
    <source>
        <dbReference type="EMBL" id="NPU65443.1"/>
    </source>
</evidence>
<protein>
    <recommendedName>
        <fullName evidence="3">NERD domain-containing protein</fullName>
    </recommendedName>
</protein>
<accession>A0ABX2CC95</accession>
<proteinExistence type="predicted"/>
<sequence>MIDRKEGKARPRSGVSDFMRTISGDEARALIESQLAAHGNGVLSVLAQYRRDDAVAAWHETIRAVEEFINLPKFGIADDRLRAWLCAIRLDHAFVSNPGPTWLAVRQALAPHLEAPVISRFTRVMLYAGAMGTAFAAHGLDARSAAITLDTIGGAVDYFQSRRRHFVSLLYTMPYACCGSLVLQPYDALTVLMPQVEHSCIAITGFHQKLALLEALPDFSLEVDQIGAMASHGFETLDDYFLEPERASIHVMAELRGDQFTMPAMETLDRGKIFSAAELRNGVKLIGATYEAFGLKDSDFSAMGLLVIAFARHCRDDYYVEIGKEKFRSMLRTQPALDPAELETLLVNKPSDYATNTNAYQPFLDLGDRIVSNVNLLSRFLYAFKNVHLNSRRRFQIHAGFIFEDMVKSDLDRMGFAVTDIKRINRKEFDVVATRGGVIFNIQCKNNWIDLSRIEAERALFVRYNRSLTNCYARALKKERDREHLLKQALGMDKVLHYVVSRFPVIGADPAVINYNQIDRLGFAGHAGA</sequence>
<evidence type="ECO:0000313" key="2">
    <source>
        <dbReference type="Proteomes" id="UP000886476"/>
    </source>
</evidence>
<dbReference type="EMBL" id="JABFDN010000002">
    <property type="protein sequence ID" value="NPU65443.1"/>
    <property type="molecule type" value="Genomic_DNA"/>
</dbReference>
<dbReference type="InterPro" id="IPR011335">
    <property type="entry name" value="Restrct_endonuc-II-like"/>
</dbReference>
<comment type="caution">
    <text evidence="1">The sequence shown here is derived from an EMBL/GenBank/DDBJ whole genome shotgun (WGS) entry which is preliminary data.</text>
</comment>
<dbReference type="SUPFAM" id="SSF52980">
    <property type="entry name" value="Restriction endonuclease-like"/>
    <property type="match status" value="1"/>
</dbReference>
<keyword evidence="2" id="KW-1185">Reference proteome</keyword>
<organism evidence="1 2">
    <name type="scientific">Bradyrhizobium aeschynomenes</name>
    <dbReference type="NCBI Taxonomy" id="2734909"/>
    <lineage>
        <taxon>Bacteria</taxon>
        <taxon>Pseudomonadati</taxon>
        <taxon>Pseudomonadota</taxon>
        <taxon>Alphaproteobacteria</taxon>
        <taxon>Hyphomicrobiales</taxon>
        <taxon>Nitrobacteraceae</taxon>
        <taxon>Bradyrhizobium</taxon>
    </lineage>
</organism>
<reference evidence="1" key="1">
    <citation type="submission" date="2020-05" db="EMBL/GenBank/DDBJ databases">
        <title>Nod-independent and nitrogen-fixing Bradyrhizobium aeschynomene sp. nov. isolated from nodules of Aeschynomene indica.</title>
        <authorList>
            <person name="Zhang Z."/>
        </authorList>
    </citation>
    <scope>NUCLEOTIDE SEQUENCE</scope>
    <source>
        <strain evidence="1">83012</strain>
    </source>
</reference>
<dbReference type="InterPro" id="IPR011856">
    <property type="entry name" value="tRNA_endonuc-like_dom_sf"/>
</dbReference>
<gene>
    <name evidence="1" type="ORF">HL667_10605</name>
</gene>
<dbReference type="Proteomes" id="UP000886476">
    <property type="component" value="Unassembled WGS sequence"/>
</dbReference>
<name>A0ABX2CC95_9BRAD</name>